<dbReference type="GO" id="GO:0016491">
    <property type="term" value="F:oxidoreductase activity"/>
    <property type="evidence" value="ECO:0007669"/>
    <property type="project" value="UniProtKB-KW"/>
</dbReference>
<keyword evidence="5" id="KW-1185">Reference proteome</keyword>
<dbReference type="PROSITE" id="PS51318">
    <property type="entry name" value="TAT"/>
    <property type="match status" value="1"/>
</dbReference>
<dbReference type="PROSITE" id="PS00062">
    <property type="entry name" value="ALDOKETO_REDUCTASE_2"/>
    <property type="match status" value="1"/>
</dbReference>
<dbReference type="Pfam" id="PF00248">
    <property type="entry name" value="Aldo_ket_red"/>
    <property type="match status" value="1"/>
</dbReference>
<comment type="caution">
    <text evidence="4">The sequence shown here is derived from an EMBL/GenBank/DDBJ whole genome shotgun (WGS) entry which is preliminary data.</text>
</comment>
<dbReference type="PANTHER" id="PTHR43625">
    <property type="entry name" value="AFLATOXIN B1 ALDEHYDE REDUCTASE"/>
    <property type="match status" value="1"/>
</dbReference>
<keyword evidence="2" id="KW-0732">Signal</keyword>
<dbReference type="PANTHER" id="PTHR43625:SF5">
    <property type="entry name" value="PYRIDOXAL REDUCTASE, CHLOROPLASTIC"/>
    <property type="match status" value="1"/>
</dbReference>
<accession>A0A9K3LX55</accession>
<evidence type="ECO:0000313" key="4">
    <source>
        <dbReference type="EMBL" id="KAG7368326.1"/>
    </source>
</evidence>
<feature type="signal peptide" evidence="2">
    <location>
        <begin position="1"/>
        <end position="26"/>
    </location>
</feature>
<dbReference type="InterPro" id="IPR006311">
    <property type="entry name" value="TAT_signal"/>
</dbReference>
<evidence type="ECO:0000256" key="1">
    <source>
        <dbReference type="ARBA" id="ARBA00023002"/>
    </source>
</evidence>
<dbReference type="Proteomes" id="UP000693970">
    <property type="component" value="Unassembled WGS sequence"/>
</dbReference>
<protein>
    <submittedName>
        <fullName evidence="4">Aldo/keto reductase family protein</fullName>
    </submittedName>
</protein>
<dbReference type="AlphaFoldDB" id="A0A9K3LX55"/>
<gene>
    <name evidence="4" type="ORF">IV203_031069</name>
</gene>
<dbReference type="CDD" id="cd19093">
    <property type="entry name" value="AKR_AtPLR-like"/>
    <property type="match status" value="1"/>
</dbReference>
<proteinExistence type="predicted"/>
<reference evidence="4" key="2">
    <citation type="submission" date="2021-04" db="EMBL/GenBank/DDBJ databases">
        <authorList>
            <person name="Podell S."/>
        </authorList>
    </citation>
    <scope>NUCLEOTIDE SEQUENCE</scope>
    <source>
        <strain evidence="4">Hildebrandi</strain>
    </source>
</reference>
<reference evidence="4" key="1">
    <citation type="journal article" date="2021" name="Sci. Rep.">
        <title>Diploid genomic architecture of Nitzschia inconspicua, an elite biomass production diatom.</title>
        <authorList>
            <person name="Oliver A."/>
            <person name="Podell S."/>
            <person name="Pinowska A."/>
            <person name="Traller J.C."/>
            <person name="Smith S.R."/>
            <person name="McClure R."/>
            <person name="Beliaev A."/>
            <person name="Bohutskyi P."/>
            <person name="Hill E.A."/>
            <person name="Rabines A."/>
            <person name="Zheng H."/>
            <person name="Allen L.Z."/>
            <person name="Kuo A."/>
            <person name="Grigoriev I.V."/>
            <person name="Allen A.E."/>
            <person name="Hazlebeck D."/>
            <person name="Allen E.E."/>
        </authorList>
    </citation>
    <scope>NUCLEOTIDE SEQUENCE</scope>
    <source>
        <strain evidence="4">Hildebrandi</strain>
    </source>
</reference>
<evidence type="ECO:0000256" key="2">
    <source>
        <dbReference type="SAM" id="SignalP"/>
    </source>
</evidence>
<evidence type="ECO:0000259" key="3">
    <source>
        <dbReference type="Pfam" id="PF00248"/>
    </source>
</evidence>
<dbReference type="GO" id="GO:0005737">
    <property type="term" value="C:cytoplasm"/>
    <property type="evidence" value="ECO:0007669"/>
    <property type="project" value="TreeGrafter"/>
</dbReference>
<keyword evidence="1" id="KW-0560">Oxidoreductase</keyword>
<name>A0A9K3LX55_9STRA</name>
<sequence length="427" mass="46443">MPRTSILTEIIICVSVILVGWQETAALQNRNGHPRVPTALSNHRSNVEPSSRRDFFANAASSVGGATVVGTLAVPGPVVAQAAETKAVPLSLPPIGLGCWAWGDAVFWGYNPSQDKDLNEVFDYVVTQASGGSKLGTPNVLLDTAELYGLGRSEFLIGEFSKNLSQELQEKVVVATKFAPYPFRTKPENVVKACQSSLKRLGGNRPIDLYQIHFPNVVANEEYWDGLANAYEQGLVKAVGVSNYGVDALKACHTALEKRGVPLSTNQIQYSLLYRFPEDNGLLQACQDLGVQVLSYSPLALGLLTGKYTDVGSLQQVSGPRKTLFEKTLENPQFQTLLDTMKQVASNHDNANVAQVAINWCRSKGTIPIPGARNLRQIQSNYGALTWELSKEEVALLDKAASFPYNTPDLAPFPRQDKSTGLVMFDS</sequence>
<evidence type="ECO:0000313" key="5">
    <source>
        <dbReference type="Proteomes" id="UP000693970"/>
    </source>
</evidence>
<feature type="domain" description="NADP-dependent oxidoreductase" evidence="3">
    <location>
        <begin position="94"/>
        <end position="400"/>
    </location>
</feature>
<dbReference type="InterPro" id="IPR023210">
    <property type="entry name" value="NADP_OxRdtase_dom"/>
</dbReference>
<dbReference type="OrthoDB" id="2310150at2759"/>
<organism evidence="4 5">
    <name type="scientific">Nitzschia inconspicua</name>
    <dbReference type="NCBI Taxonomy" id="303405"/>
    <lineage>
        <taxon>Eukaryota</taxon>
        <taxon>Sar</taxon>
        <taxon>Stramenopiles</taxon>
        <taxon>Ochrophyta</taxon>
        <taxon>Bacillariophyta</taxon>
        <taxon>Bacillariophyceae</taxon>
        <taxon>Bacillariophycidae</taxon>
        <taxon>Bacillariales</taxon>
        <taxon>Bacillariaceae</taxon>
        <taxon>Nitzschia</taxon>
    </lineage>
</organism>
<dbReference type="InterPro" id="IPR050791">
    <property type="entry name" value="Aldo-Keto_reductase"/>
</dbReference>
<feature type="chain" id="PRO_5039953300" evidence="2">
    <location>
        <begin position="27"/>
        <end position="427"/>
    </location>
</feature>
<dbReference type="EMBL" id="JAGRRH010000006">
    <property type="protein sequence ID" value="KAG7368326.1"/>
    <property type="molecule type" value="Genomic_DNA"/>
</dbReference>
<dbReference type="InterPro" id="IPR018170">
    <property type="entry name" value="Aldo/ket_reductase_CS"/>
</dbReference>